<evidence type="ECO:0000256" key="1">
    <source>
        <dbReference type="SAM" id="Phobius"/>
    </source>
</evidence>
<keyword evidence="1" id="KW-0812">Transmembrane</keyword>
<evidence type="ECO:0000313" key="3">
    <source>
        <dbReference type="Proteomes" id="UP001589844"/>
    </source>
</evidence>
<feature type="transmembrane region" description="Helical" evidence="1">
    <location>
        <begin position="220"/>
        <end position="241"/>
    </location>
</feature>
<gene>
    <name evidence="2" type="ORF">ACFFJH_04035</name>
</gene>
<keyword evidence="3" id="KW-1185">Reference proteome</keyword>
<sequence length="271" mass="29835">MNRTEYMNTLQSELQGLPQSVIDATLMTYQQKFQDGLAQGLSEADISQKLANPRLVAAQQRANTRFRNLKGNFGPGNIFGFFIALIGVVIFNFFMLIPAVLYGVFLFCAYVASMALYLSSTVMIAGSLSGVPAMEFTLPGHHSHSYHQESRSFRHSHMGSVTVDISESGVQVNKGKSDSLIHVPEVSTDVRADGSDGVVFRSDSKPGTIHIKNRMETRHFFYGIALLFSATGLLLFCLWLTRLTVVGFGKYLLWTVSLLRGPARTGSMAHA</sequence>
<reference evidence="2 3" key="1">
    <citation type="submission" date="2024-09" db="EMBL/GenBank/DDBJ databases">
        <authorList>
            <person name="Sun Q."/>
            <person name="Mori K."/>
        </authorList>
    </citation>
    <scope>NUCLEOTIDE SEQUENCE [LARGE SCALE GENOMIC DNA]</scope>
    <source>
        <strain evidence="2 3">CCM 8677</strain>
    </source>
</reference>
<protein>
    <submittedName>
        <fullName evidence="2">DUF1700 domain-containing protein</fullName>
    </submittedName>
</protein>
<dbReference type="Proteomes" id="UP001589844">
    <property type="component" value="Unassembled WGS sequence"/>
</dbReference>
<proteinExistence type="predicted"/>
<feature type="transmembrane region" description="Helical" evidence="1">
    <location>
        <begin position="100"/>
        <end position="118"/>
    </location>
</feature>
<dbReference type="Pfam" id="PF22564">
    <property type="entry name" value="HAAS"/>
    <property type="match status" value="1"/>
</dbReference>
<keyword evidence="1" id="KW-1133">Transmembrane helix</keyword>
<comment type="caution">
    <text evidence="2">The sequence shown here is derived from an EMBL/GenBank/DDBJ whole genome shotgun (WGS) entry which is preliminary data.</text>
</comment>
<accession>A0ABV6IAX8</accession>
<name>A0ABV6IAX8_9BURK</name>
<dbReference type="RefSeq" id="WP_390210237.1">
    <property type="nucleotide sequence ID" value="NZ_JBHLXJ010000003.1"/>
</dbReference>
<evidence type="ECO:0000313" key="2">
    <source>
        <dbReference type="EMBL" id="MFC0348965.1"/>
    </source>
</evidence>
<keyword evidence="1" id="KW-0472">Membrane</keyword>
<organism evidence="2 3">
    <name type="scientific">Undibacterium danionis</name>
    <dbReference type="NCBI Taxonomy" id="1812100"/>
    <lineage>
        <taxon>Bacteria</taxon>
        <taxon>Pseudomonadati</taxon>
        <taxon>Pseudomonadota</taxon>
        <taxon>Betaproteobacteria</taxon>
        <taxon>Burkholderiales</taxon>
        <taxon>Oxalobacteraceae</taxon>
        <taxon>Undibacterium</taxon>
    </lineage>
</organism>
<feature type="transmembrane region" description="Helical" evidence="1">
    <location>
        <begin position="73"/>
        <end position="94"/>
    </location>
</feature>
<dbReference type="EMBL" id="JBHLXJ010000003">
    <property type="protein sequence ID" value="MFC0348965.1"/>
    <property type="molecule type" value="Genomic_DNA"/>
</dbReference>